<protein>
    <submittedName>
        <fullName evidence="1">Uncharacterized protein</fullName>
    </submittedName>
</protein>
<sequence>MAEYGVQTWDASGKVNNYGIKPVSVCGYLQLAVNQKTGSYSVALPPGCKLTYFQAMNDDKWGTGRRKISISGGTATVSSVGDTDYSAGTEPAVAAFLIFQIERA</sequence>
<comment type="caution">
    <text evidence="1">The sequence shown here is derived from an EMBL/GenBank/DDBJ whole genome shotgun (WGS) entry which is preliminary data.</text>
</comment>
<gene>
    <name evidence="1" type="ORF">SAMEA2273352_01679</name>
</gene>
<evidence type="ECO:0000313" key="2">
    <source>
        <dbReference type="Proteomes" id="UP000076205"/>
    </source>
</evidence>
<dbReference type="Proteomes" id="UP000076205">
    <property type="component" value="Unassembled WGS sequence"/>
</dbReference>
<reference evidence="1 2" key="1">
    <citation type="submission" date="2016-03" db="EMBL/GenBank/DDBJ databases">
        <authorList>
            <consortium name="Pathogen Informatics"/>
        </authorList>
    </citation>
    <scope>NUCLEOTIDE SEQUENCE [LARGE SCALE GENOMIC DNA]</scope>
    <source>
        <strain evidence="2">e1424</strain>
    </source>
</reference>
<dbReference type="AlphaFoldDB" id="A0A822WJN5"/>
<dbReference type="EMBL" id="FJYW01000003">
    <property type="protein sequence ID" value="CZX09656.1"/>
    <property type="molecule type" value="Genomic_DNA"/>
</dbReference>
<evidence type="ECO:0000313" key="1">
    <source>
        <dbReference type="EMBL" id="CZX09656.1"/>
    </source>
</evidence>
<accession>A0A822WJN5</accession>
<proteinExistence type="predicted"/>
<dbReference type="RefSeq" id="WP_045351076.1">
    <property type="nucleotide sequence ID" value="NZ_CAXOHC010000029.1"/>
</dbReference>
<organism evidence="1 2">
    <name type="scientific">Enterobacter hormaechei</name>
    <dbReference type="NCBI Taxonomy" id="158836"/>
    <lineage>
        <taxon>Bacteria</taxon>
        <taxon>Pseudomonadati</taxon>
        <taxon>Pseudomonadota</taxon>
        <taxon>Gammaproteobacteria</taxon>
        <taxon>Enterobacterales</taxon>
        <taxon>Enterobacteriaceae</taxon>
        <taxon>Enterobacter</taxon>
        <taxon>Enterobacter cloacae complex</taxon>
    </lineage>
</organism>
<name>A0A822WJN5_9ENTR</name>